<evidence type="ECO:0000256" key="1">
    <source>
        <dbReference type="SAM" id="MobiDB-lite"/>
    </source>
</evidence>
<reference evidence="3" key="1">
    <citation type="journal article" date="2020" name="Stud. Mycol.">
        <title>101 Dothideomycetes genomes: A test case for predicting lifestyles and emergence of pathogens.</title>
        <authorList>
            <person name="Haridas S."/>
            <person name="Albert R."/>
            <person name="Binder M."/>
            <person name="Bloem J."/>
            <person name="LaButti K."/>
            <person name="Salamov A."/>
            <person name="Andreopoulos B."/>
            <person name="Baker S."/>
            <person name="Barry K."/>
            <person name="Bills G."/>
            <person name="Bluhm B."/>
            <person name="Cannon C."/>
            <person name="Castanera R."/>
            <person name="Culley D."/>
            <person name="Daum C."/>
            <person name="Ezra D."/>
            <person name="Gonzalez J."/>
            <person name="Henrissat B."/>
            <person name="Kuo A."/>
            <person name="Liang C."/>
            <person name="Lipzen A."/>
            <person name="Lutzoni F."/>
            <person name="Magnuson J."/>
            <person name="Mondo S."/>
            <person name="Nolan M."/>
            <person name="Ohm R."/>
            <person name="Pangilinan J."/>
            <person name="Park H.-J."/>
            <person name="Ramirez L."/>
            <person name="Alfaro M."/>
            <person name="Sun H."/>
            <person name="Tritt A."/>
            <person name="Yoshinaga Y."/>
            <person name="Zwiers L.-H."/>
            <person name="Turgeon B."/>
            <person name="Goodwin S."/>
            <person name="Spatafora J."/>
            <person name="Crous P."/>
            <person name="Grigoriev I."/>
        </authorList>
    </citation>
    <scope>NUCLEOTIDE SEQUENCE [LARGE SCALE GENOMIC DNA]</scope>
    <source>
        <strain evidence="3">CBS 304.66</strain>
    </source>
</reference>
<keyword evidence="3" id="KW-1185">Reference proteome</keyword>
<dbReference type="EMBL" id="ML986681">
    <property type="protein sequence ID" value="KAF2260434.1"/>
    <property type="molecule type" value="Genomic_DNA"/>
</dbReference>
<comment type="caution">
    <text evidence="2">The sequence shown here is derived from an EMBL/GenBank/DDBJ whole genome shotgun (WGS) entry which is preliminary data.</text>
</comment>
<gene>
    <name evidence="2" type="ORF">CC78DRAFT_536416</name>
</gene>
<dbReference type="Proteomes" id="UP000800093">
    <property type="component" value="Unassembled WGS sequence"/>
</dbReference>
<evidence type="ECO:0000313" key="3">
    <source>
        <dbReference type="Proteomes" id="UP000800093"/>
    </source>
</evidence>
<protein>
    <submittedName>
        <fullName evidence="2">Uncharacterized protein</fullName>
    </submittedName>
</protein>
<sequence>MAGKRKRDVQESPVSTSSFASSTPEAPSPSNLPQGESMELDTPSARPVLSGSWEFHAARLAAEVDSRTRKRHRDDKPNERAIAERTLTMLFDAQRSNPDAKPMMSEDKEPAQQDMVGQKSILDYFTKVPQEGMQRQQDVEMEVDGRQ</sequence>
<evidence type="ECO:0000313" key="2">
    <source>
        <dbReference type="EMBL" id="KAF2260434.1"/>
    </source>
</evidence>
<accession>A0A9P4K6M4</accession>
<dbReference type="AlphaFoldDB" id="A0A9P4K6M4"/>
<proteinExistence type="predicted"/>
<organism evidence="2 3">
    <name type="scientific">Lojkania enalia</name>
    <dbReference type="NCBI Taxonomy" id="147567"/>
    <lineage>
        <taxon>Eukaryota</taxon>
        <taxon>Fungi</taxon>
        <taxon>Dikarya</taxon>
        <taxon>Ascomycota</taxon>
        <taxon>Pezizomycotina</taxon>
        <taxon>Dothideomycetes</taxon>
        <taxon>Pleosporomycetidae</taxon>
        <taxon>Pleosporales</taxon>
        <taxon>Pleosporales incertae sedis</taxon>
        <taxon>Lojkania</taxon>
    </lineage>
</organism>
<name>A0A9P4K6M4_9PLEO</name>
<feature type="compositionally biased region" description="Low complexity" evidence="1">
    <location>
        <begin position="11"/>
        <end position="29"/>
    </location>
</feature>
<feature type="region of interest" description="Disordered" evidence="1">
    <location>
        <begin position="1"/>
        <end position="49"/>
    </location>
</feature>
<feature type="compositionally biased region" description="Basic and acidic residues" evidence="1">
    <location>
        <begin position="74"/>
        <end position="83"/>
    </location>
</feature>
<dbReference type="OrthoDB" id="5336357at2759"/>
<feature type="region of interest" description="Disordered" evidence="1">
    <location>
        <begin position="61"/>
        <end position="114"/>
    </location>
</feature>